<feature type="transmembrane region" description="Helical" evidence="1">
    <location>
        <begin position="28"/>
        <end position="47"/>
    </location>
</feature>
<keyword evidence="1" id="KW-0812">Transmembrane</keyword>
<keyword evidence="1" id="KW-0472">Membrane</keyword>
<name>A0A811ZI00_NYCPR</name>
<sequence length="87" mass="9951">MAVTGGYWISGLLAWSRAQLGPSKSTKAFSYFLALSSAGVSMLKVFLNWHHRKHDRSKSNLFLWRDLNHILYRNSHVNPLPTGHKDE</sequence>
<dbReference type="EMBL" id="CAJHUB010000766">
    <property type="protein sequence ID" value="CAD7688437.1"/>
    <property type="molecule type" value="Genomic_DNA"/>
</dbReference>
<evidence type="ECO:0000313" key="3">
    <source>
        <dbReference type="Proteomes" id="UP000645828"/>
    </source>
</evidence>
<dbReference type="InterPro" id="IPR036418">
    <property type="entry name" value="Cyt_c_oxidase_su6a_sf"/>
</dbReference>
<evidence type="ECO:0000313" key="2">
    <source>
        <dbReference type="EMBL" id="CAD7688437.1"/>
    </source>
</evidence>
<accession>A0A811ZI00</accession>
<dbReference type="AlphaFoldDB" id="A0A811ZI00"/>
<keyword evidence="3" id="KW-1185">Reference proteome</keyword>
<dbReference type="Gene3D" id="4.10.95.10">
    <property type="entry name" value="Cytochrome c oxidase, subunit VIa"/>
    <property type="match status" value="1"/>
</dbReference>
<proteinExistence type="predicted"/>
<dbReference type="Proteomes" id="UP000645828">
    <property type="component" value="Unassembled WGS sequence"/>
</dbReference>
<comment type="caution">
    <text evidence="2">The sequence shown here is derived from an EMBL/GenBank/DDBJ whole genome shotgun (WGS) entry which is preliminary data.</text>
</comment>
<keyword evidence="1" id="KW-1133">Transmembrane helix</keyword>
<gene>
    <name evidence="2" type="ORF">NYPRO_LOCUS21230</name>
</gene>
<dbReference type="SUPFAM" id="SSF81411">
    <property type="entry name" value="Mitochondrial cytochrome c oxidase subunit VIa"/>
    <property type="match status" value="1"/>
</dbReference>
<protein>
    <submittedName>
        <fullName evidence="2">(raccoon dog) hypothetical protein</fullName>
    </submittedName>
</protein>
<reference evidence="2" key="1">
    <citation type="submission" date="2020-12" db="EMBL/GenBank/DDBJ databases">
        <authorList>
            <consortium name="Molecular Ecology Group"/>
        </authorList>
    </citation>
    <scope>NUCLEOTIDE SEQUENCE</scope>
    <source>
        <strain evidence="2">TBG_1078</strain>
    </source>
</reference>
<evidence type="ECO:0000256" key="1">
    <source>
        <dbReference type="SAM" id="Phobius"/>
    </source>
</evidence>
<organism evidence="2 3">
    <name type="scientific">Nyctereutes procyonoides</name>
    <name type="common">Raccoon dog</name>
    <name type="synonym">Canis procyonoides</name>
    <dbReference type="NCBI Taxonomy" id="34880"/>
    <lineage>
        <taxon>Eukaryota</taxon>
        <taxon>Metazoa</taxon>
        <taxon>Chordata</taxon>
        <taxon>Craniata</taxon>
        <taxon>Vertebrata</taxon>
        <taxon>Euteleostomi</taxon>
        <taxon>Mammalia</taxon>
        <taxon>Eutheria</taxon>
        <taxon>Laurasiatheria</taxon>
        <taxon>Carnivora</taxon>
        <taxon>Caniformia</taxon>
        <taxon>Canidae</taxon>
        <taxon>Nyctereutes</taxon>
    </lineage>
</organism>